<dbReference type="CDD" id="cd02440">
    <property type="entry name" value="AdoMet_MTases"/>
    <property type="match status" value="1"/>
</dbReference>
<evidence type="ECO:0000313" key="5">
    <source>
        <dbReference type="EMBL" id="MFC3912739.1"/>
    </source>
</evidence>
<reference evidence="6" key="1">
    <citation type="journal article" date="2019" name="Int. J. Syst. Evol. Microbiol.">
        <title>The Global Catalogue of Microorganisms (GCM) 10K type strain sequencing project: providing services to taxonomists for standard genome sequencing and annotation.</title>
        <authorList>
            <consortium name="The Broad Institute Genomics Platform"/>
            <consortium name="The Broad Institute Genome Sequencing Center for Infectious Disease"/>
            <person name="Wu L."/>
            <person name="Ma J."/>
        </authorList>
    </citation>
    <scope>NUCLEOTIDE SEQUENCE [LARGE SCALE GENOMIC DNA]</scope>
    <source>
        <strain evidence="6">CCUG 54939</strain>
    </source>
</reference>
<accession>A0ABV8CLE6</accession>
<evidence type="ECO:0000256" key="1">
    <source>
        <dbReference type="ARBA" id="ARBA00022603"/>
    </source>
</evidence>
<dbReference type="EMBL" id="JBHSAF010000002">
    <property type="protein sequence ID" value="MFC3912739.1"/>
    <property type="molecule type" value="Genomic_DNA"/>
</dbReference>
<dbReference type="Proteomes" id="UP001595692">
    <property type="component" value="Unassembled WGS sequence"/>
</dbReference>
<dbReference type="Pfam" id="PF13649">
    <property type="entry name" value="Methyltransf_25"/>
    <property type="match status" value="1"/>
</dbReference>
<keyword evidence="1 5" id="KW-0489">Methyltransferase</keyword>
<dbReference type="Gene3D" id="3.40.50.150">
    <property type="entry name" value="Vaccinia Virus protein VP39"/>
    <property type="match status" value="1"/>
</dbReference>
<dbReference type="EC" id="2.1.1.222" evidence="5"/>
<gene>
    <name evidence="5" type="ORF">ACFOSS_04530</name>
</gene>
<dbReference type="InterPro" id="IPR041698">
    <property type="entry name" value="Methyltransf_25"/>
</dbReference>
<evidence type="ECO:0000313" key="6">
    <source>
        <dbReference type="Proteomes" id="UP001595692"/>
    </source>
</evidence>
<dbReference type="PANTHER" id="PTHR16458:SF2">
    <property type="entry name" value="GLYCINE N-METHYLTRANSFERASE"/>
    <property type="match status" value="1"/>
</dbReference>
<dbReference type="SUPFAM" id="SSF53335">
    <property type="entry name" value="S-adenosyl-L-methionine-dependent methyltransferases"/>
    <property type="match status" value="1"/>
</dbReference>
<proteinExistence type="predicted"/>
<dbReference type="GO" id="GO:0032259">
    <property type="term" value="P:methylation"/>
    <property type="evidence" value="ECO:0007669"/>
    <property type="project" value="UniProtKB-KW"/>
</dbReference>
<evidence type="ECO:0000256" key="3">
    <source>
        <dbReference type="ARBA" id="ARBA00022691"/>
    </source>
</evidence>
<dbReference type="PANTHER" id="PTHR16458">
    <property type="entry name" value="GLYCINE N-METHYLTRANSFERASE"/>
    <property type="match status" value="1"/>
</dbReference>
<organism evidence="5 6">
    <name type="scientific">Pseudaeromonas sharmana</name>
    <dbReference type="NCBI Taxonomy" id="328412"/>
    <lineage>
        <taxon>Bacteria</taxon>
        <taxon>Pseudomonadati</taxon>
        <taxon>Pseudomonadota</taxon>
        <taxon>Gammaproteobacteria</taxon>
        <taxon>Aeromonadales</taxon>
        <taxon>Aeromonadaceae</taxon>
        <taxon>Pseudaeromonas</taxon>
    </lineage>
</organism>
<keyword evidence="3" id="KW-0949">S-adenosyl-L-methionine</keyword>
<dbReference type="InterPro" id="IPR014369">
    <property type="entry name" value="Gly/Sar_N_MeTrfase"/>
</dbReference>
<dbReference type="InterPro" id="IPR029063">
    <property type="entry name" value="SAM-dependent_MTases_sf"/>
</dbReference>
<dbReference type="EC" id="2.1.1.64" evidence="5"/>
<dbReference type="RefSeq" id="WP_377150888.1">
    <property type="nucleotide sequence ID" value="NZ_JBHSAF010000002.1"/>
</dbReference>
<keyword evidence="2 5" id="KW-0808">Transferase</keyword>
<protein>
    <submittedName>
        <fullName evidence="5">Class I SAM-dependent methyltransferase</fullName>
        <ecNumber evidence="5">2.1.1.222</ecNumber>
        <ecNumber evidence="5">2.1.1.64</ecNumber>
    </submittedName>
</protein>
<name>A0ABV8CLE6_9GAMM</name>
<evidence type="ECO:0000256" key="2">
    <source>
        <dbReference type="ARBA" id="ARBA00022679"/>
    </source>
</evidence>
<comment type="caution">
    <text evidence="5">The sequence shown here is derived from an EMBL/GenBank/DDBJ whole genome shotgun (WGS) entry which is preliminary data.</text>
</comment>
<sequence length="222" mass="24787">MKPILNLNQRIHDASCGNGIQAVALAKQGFLVSASDISANMVRLTQERAKKAGVSLAAFTASWLELPRRAEKYDVILCYGNSISHSLSKEHRIKNLSALRDALADNGRLVLDTRNWENIQNESYNLYPPREYAGRTFIPIYIWNFNADNNTSAVDIIFIEAGDNTLLTHKKRLTFSMFSHAELIAEVSAIGFEIQADSYHSAGREYTLILKKTAPSRDAPSQ</sequence>
<feature type="domain" description="Methyltransferase" evidence="4">
    <location>
        <begin position="12"/>
        <end position="107"/>
    </location>
</feature>
<dbReference type="GO" id="GO:0102208">
    <property type="term" value="F:2-polyprenyl-6-hydroxyphenol methylase activity"/>
    <property type="evidence" value="ECO:0007669"/>
    <property type="project" value="UniProtKB-EC"/>
</dbReference>
<evidence type="ECO:0000259" key="4">
    <source>
        <dbReference type="Pfam" id="PF13649"/>
    </source>
</evidence>
<dbReference type="GO" id="GO:0061542">
    <property type="term" value="F:3-demethylubiquinol 3-O-methyltransferase activity"/>
    <property type="evidence" value="ECO:0007669"/>
    <property type="project" value="UniProtKB-EC"/>
</dbReference>
<keyword evidence="6" id="KW-1185">Reference proteome</keyword>